<dbReference type="Proteomes" id="UP000439591">
    <property type="component" value="Unassembled WGS sequence"/>
</dbReference>
<accession>A0A5S9PIM6</accession>
<comment type="subcellular location">
    <subcellularLocation>
        <location evidence="1">Membrane</location>
    </subcellularLocation>
</comment>
<feature type="transmembrane region" description="Helical" evidence="5">
    <location>
        <begin position="66"/>
        <end position="84"/>
    </location>
</feature>
<feature type="transmembrane region" description="Helical" evidence="5">
    <location>
        <begin position="121"/>
        <end position="141"/>
    </location>
</feature>
<dbReference type="RefSeq" id="WP_159287802.1">
    <property type="nucleotide sequence ID" value="NZ_CACSIM010000003.1"/>
</dbReference>
<name>A0A5S9PIM6_9GAMM</name>
<dbReference type="InterPro" id="IPR023352">
    <property type="entry name" value="MAPEG-like_dom_sf"/>
</dbReference>
<keyword evidence="2 5" id="KW-0812">Transmembrane</keyword>
<evidence type="ECO:0008006" key="8">
    <source>
        <dbReference type="Google" id="ProtNLM"/>
    </source>
</evidence>
<dbReference type="AlphaFoldDB" id="A0A5S9PIM6"/>
<evidence type="ECO:0000313" key="6">
    <source>
        <dbReference type="EMBL" id="CAA0103875.1"/>
    </source>
</evidence>
<evidence type="ECO:0000313" key="7">
    <source>
        <dbReference type="Proteomes" id="UP000439591"/>
    </source>
</evidence>
<organism evidence="6 7">
    <name type="scientific">Zhongshania aliphaticivorans</name>
    <dbReference type="NCBI Taxonomy" id="1470434"/>
    <lineage>
        <taxon>Bacteria</taxon>
        <taxon>Pseudomonadati</taxon>
        <taxon>Pseudomonadota</taxon>
        <taxon>Gammaproteobacteria</taxon>
        <taxon>Cellvibrionales</taxon>
        <taxon>Spongiibacteraceae</taxon>
        <taxon>Zhongshania</taxon>
    </lineage>
</organism>
<dbReference type="SUPFAM" id="SSF161084">
    <property type="entry name" value="MAPEG domain-like"/>
    <property type="match status" value="1"/>
</dbReference>
<dbReference type="GO" id="GO:0016020">
    <property type="term" value="C:membrane"/>
    <property type="evidence" value="ECO:0007669"/>
    <property type="project" value="UniProtKB-SubCell"/>
</dbReference>
<keyword evidence="4 5" id="KW-0472">Membrane</keyword>
<feature type="transmembrane region" description="Helical" evidence="5">
    <location>
        <begin position="6"/>
        <end position="24"/>
    </location>
</feature>
<evidence type="ECO:0000256" key="1">
    <source>
        <dbReference type="ARBA" id="ARBA00004370"/>
    </source>
</evidence>
<evidence type="ECO:0000256" key="4">
    <source>
        <dbReference type="ARBA" id="ARBA00023136"/>
    </source>
</evidence>
<dbReference type="EMBL" id="CACSIM010000003">
    <property type="protein sequence ID" value="CAA0103875.1"/>
    <property type="molecule type" value="Genomic_DNA"/>
</dbReference>
<sequence>MELALPVIIFAIQTLLLVSVVLFYRTFKVFIGRTPANSWPRLPSAAAEPALVVRCHDAHKNCIEMLPVFLGVLWAMTLLDAQYAQDQMTLIFGFVGLRMAQSAIHVVGTAPILVMIRGILFSGQLAILLWLSVNILSGVLAA</sequence>
<evidence type="ECO:0000256" key="2">
    <source>
        <dbReference type="ARBA" id="ARBA00022692"/>
    </source>
</evidence>
<evidence type="ECO:0000256" key="3">
    <source>
        <dbReference type="ARBA" id="ARBA00022989"/>
    </source>
</evidence>
<feature type="transmembrane region" description="Helical" evidence="5">
    <location>
        <begin position="90"/>
        <end position="114"/>
    </location>
</feature>
<dbReference type="InterPro" id="IPR001129">
    <property type="entry name" value="Membr-assoc_MAPEG"/>
</dbReference>
<proteinExistence type="predicted"/>
<keyword evidence="3 5" id="KW-1133">Transmembrane helix</keyword>
<dbReference type="Pfam" id="PF01124">
    <property type="entry name" value="MAPEG"/>
    <property type="match status" value="1"/>
</dbReference>
<dbReference type="Gene3D" id="1.20.120.550">
    <property type="entry name" value="Membrane associated eicosanoid/glutathione metabolism-like domain"/>
    <property type="match status" value="1"/>
</dbReference>
<evidence type="ECO:0000256" key="5">
    <source>
        <dbReference type="SAM" id="Phobius"/>
    </source>
</evidence>
<reference evidence="6 7" key="1">
    <citation type="submission" date="2019-11" db="EMBL/GenBank/DDBJ databases">
        <authorList>
            <person name="Holert J."/>
        </authorList>
    </citation>
    <scope>NUCLEOTIDE SEQUENCE [LARGE SCALE GENOMIC DNA]</scope>
    <source>
        <strain evidence="6">BC3_2A</strain>
    </source>
</reference>
<protein>
    <recommendedName>
        <fullName evidence="8">MAPEG family protein</fullName>
    </recommendedName>
</protein>
<gene>
    <name evidence="6" type="ORF">KFEGEMFD_02068</name>
</gene>